<comment type="caution">
    <text evidence="2">The sequence shown here is derived from an EMBL/GenBank/DDBJ whole genome shotgun (WGS) entry which is preliminary data.</text>
</comment>
<dbReference type="RefSeq" id="WP_119089662.1">
    <property type="nucleotide sequence ID" value="NZ_QXIS01000036.1"/>
</dbReference>
<keyword evidence="1" id="KW-0812">Transmembrane</keyword>
<dbReference type="OrthoDB" id="10017110at2"/>
<dbReference type="Proteomes" id="UP000266328">
    <property type="component" value="Unassembled WGS sequence"/>
</dbReference>
<keyword evidence="1" id="KW-1133">Transmembrane helix</keyword>
<feature type="transmembrane region" description="Helical" evidence="1">
    <location>
        <begin position="90"/>
        <end position="110"/>
    </location>
</feature>
<proteinExistence type="predicted"/>
<gene>
    <name evidence="2" type="ORF">SMC7_07120</name>
</gene>
<evidence type="ECO:0000313" key="3">
    <source>
        <dbReference type="Proteomes" id="UP000266328"/>
    </source>
</evidence>
<name>A0A398CW05_9BACT</name>
<dbReference type="EMBL" id="QXIS01000036">
    <property type="protein sequence ID" value="RIE05499.1"/>
    <property type="molecule type" value="Genomic_DNA"/>
</dbReference>
<organism evidence="2 3">
    <name type="scientific">Candidatus Cryosericum terrychapinii</name>
    <dbReference type="NCBI Taxonomy" id="2290919"/>
    <lineage>
        <taxon>Bacteria</taxon>
        <taxon>Pseudomonadati</taxon>
        <taxon>Caldisericota/Cryosericota group</taxon>
        <taxon>Candidatus Cryosericota</taxon>
        <taxon>Candidatus Cryosericia</taxon>
        <taxon>Candidatus Cryosericales</taxon>
        <taxon>Candidatus Cryosericaceae</taxon>
        <taxon>Candidatus Cryosericum</taxon>
    </lineage>
</organism>
<evidence type="ECO:0000313" key="2">
    <source>
        <dbReference type="EMBL" id="RIE05499.1"/>
    </source>
</evidence>
<evidence type="ECO:0000256" key="1">
    <source>
        <dbReference type="SAM" id="Phobius"/>
    </source>
</evidence>
<keyword evidence="1" id="KW-0472">Membrane</keyword>
<feature type="transmembrane region" description="Helical" evidence="1">
    <location>
        <begin position="130"/>
        <end position="146"/>
    </location>
</feature>
<sequence length="176" mass="20238">MSDQEDPMRTTVKPVHQWTTTDGKSARKSNIEECLFWAMFLWPVVLMVSVDIANAIHSEFANYLTYTGSTIFTAILAVIALCNYPASRRFLKWLAAIILLITLYLGVMAYGDSLYHGFWWVESVTGSPVFWLYVVLVILSAIYLIVPQRTWGWIRDRAKLLWKRIGHHQEGTHNGK</sequence>
<feature type="transmembrane region" description="Helical" evidence="1">
    <location>
        <begin position="63"/>
        <end position="83"/>
    </location>
</feature>
<accession>A0A398CW05</accession>
<protein>
    <submittedName>
        <fullName evidence="2">Uncharacterized protein</fullName>
    </submittedName>
</protein>
<keyword evidence="3" id="KW-1185">Reference proteome</keyword>
<feature type="transmembrane region" description="Helical" evidence="1">
    <location>
        <begin position="34"/>
        <end position="57"/>
    </location>
</feature>
<dbReference type="AlphaFoldDB" id="A0A398CW05"/>
<reference evidence="2 3" key="1">
    <citation type="submission" date="2018-09" db="EMBL/GenBank/DDBJ databases">
        <title>Discovery and Ecogenomic Context for Candidatus Cryosericales, a Global Caldiserica Order Active in Thawing Permafrost.</title>
        <authorList>
            <person name="Martinez M.A."/>
            <person name="Woodcroft B.J."/>
            <person name="Ignacio Espinoza J.C."/>
            <person name="Zayed A."/>
            <person name="Singleton C.M."/>
            <person name="Boyd J."/>
            <person name="Li Y.-F."/>
            <person name="Purvine S."/>
            <person name="Maughan H."/>
            <person name="Hodgkins S.B."/>
            <person name="Anderson D."/>
            <person name="Sederholm M."/>
            <person name="Temperton B."/>
            <person name="Saleska S.R."/>
            <person name="Tyson G.W."/>
            <person name="Rich V.I."/>
        </authorList>
    </citation>
    <scope>NUCLEOTIDE SEQUENCE [LARGE SCALE GENOMIC DNA]</scope>
    <source>
        <strain evidence="2 3">SMC7</strain>
    </source>
</reference>